<proteinExistence type="inferred from homology"/>
<evidence type="ECO:0000256" key="4">
    <source>
        <dbReference type="ARBA" id="ARBA00013673"/>
    </source>
</evidence>
<accession>A0A6B0YRY2</accession>
<comment type="function">
    <text evidence="10 12">Specifically methylates the N3 position of the uracil ring of uridine 1498 (m3U1498) in 16S rRNA. Acts on the fully assembled 30S ribosomal subunit.</text>
</comment>
<name>A0A6B0YRY2_9CHLR</name>
<comment type="catalytic activity">
    <reaction evidence="11 12">
        <text>uridine(1498) in 16S rRNA + S-adenosyl-L-methionine = N(3)-methyluridine(1498) in 16S rRNA + S-adenosyl-L-homocysteine + H(+)</text>
        <dbReference type="Rhea" id="RHEA:42920"/>
        <dbReference type="Rhea" id="RHEA-COMP:10283"/>
        <dbReference type="Rhea" id="RHEA-COMP:10284"/>
        <dbReference type="ChEBI" id="CHEBI:15378"/>
        <dbReference type="ChEBI" id="CHEBI:57856"/>
        <dbReference type="ChEBI" id="CHEBI:59789"/>
        <dbReference type="ChEBI" id="CHEBI:65315"/>
        <dbReference type="ChEBI" id="CHEBI:74502"/>
        <dbReference type="EC" id="2.1.1.193"/>
    </reaction>
</comment>
<dbReference type="InterPro" id="IPR006700">
    <property type="entry name" value="RsmE"/>
</dbReference>
<dbReference type="NCBIfam" id="TIGR00046">
    <property type="entry name" value="RsmE family RNA methyltransferase"/>
    <property type="match status" value="1"/>
</dbReference>
<dbReference type="InterPro" id="IPR046886">
    <property type="entry name" value="RsmE_MTase_dom"/>
</dbReference>
<evidence type="ECO:0000256" key="5">
    <source>
        <dbReference type="ARBA" id="ARBA00022490"/>
    </source>
</evidence>
<dbReference type="PANTHER" id="PTHR30027">
    <property type="entry name" value="RIBOSOMAL RNA SMALL SUBUNIT METHYLTRANSFERASE E"/>
    <property type="match status" value="1"/>
</dbReference>
<evidence type="ECO:0000256" key="7">
    <source>
        <dbReference type="ARBA" id="ARBA00022603"/>
    </source>
</evidence>
<evidence type="ECO:0000256" key="11">
    <source>
        <dbReference type="ARBA" id="ARBA00047944"/>
    </source>
</evidence>
<dbReference type="InterPro" id="IPR029026">
    <property type="entry name" value="tRNA_m1G_MTases_N"/>
</dbReference>
<evidence type="ECO:0000256" key="2">
    <source>
        <dbReference type="ARBA" id="ARBA00005528"/>
    </source>
</evidence>
<dbReference type="Pfam" id="PF04452">
    <property type="entry name" value="Methyltrans_RNA"/>
    <property type="match status" value="1"/>
</dbReference>
<keyword evidence="6 12" id="KW-0698">rRNA processing</keyword>
<comment type="caution">
    <text evidence="14">The sequence shown here is derived from an EMBL/GenBank/DDBJ whole genome shotgun (WGS) entry which is preliminary data.</text>
</comment>
<organism evidence="14">
    <name type="scientific">Caldilineaceae bacterium SB0664_bin_27</name>
    <dbReference type="NCBI Taxonomy" id="2605260"/>
    <lineage>
        <taxon>Bacteria</taxon>
        <taxon>Bacillati</taxon>
        <taxon>Chloroflexota</taxon>
        <taxon>Caldilineae</taxon>
        <taxon>Caldilineales</taxon>
        <taxon>Caldilineaceae</taxon>
    </lineage>
</organism>
<feature type="domain" description="Ribosomal RNA small subunit methyltransferase E methyltransferase" evidence="13">
    <location>
        <begin position="85"/>
        <end position="245"/>
    </location>
</feature>
<evidence type="ECO:0000256" key="6">
    <source>
        <dbReference type="ARBA" id="ARBA00022552"/>
    </source>
</evidence>
<keyword evidence="8 12" id="KW-0808">Transferase</keyword>
<evidence type="ECO:0000259" key="13">
    <source>
        <dbReference type="Pfam" id="PF04452"/>
    </source>
</evidence>
<evidence type="ECO:0000256" key="10">
    <source>
        <dbReference type="ARBA" id="ARBA00025699"/>
    </source>
</evidence>
<evidence type="ECO:0000256" key="1">
    <source>
        <dbReference type="ARBA" id="ARBA00004496"/>
    </source>
</evidence>
<dbReference type="SUPFAM" id="SSF75217">
    <property type="entry name" value="alpha/beta knot"/>
    <property type="match status" value="1"/>
</dbReference>
<keyword evidence="7 12" id="KW-0489">Methyltransferase</keyword>
<evidence type="ECO:0000256" key="8">
    <source>
        <dbReference type="ARBA" id="ARBA00022679"/>
    </source>
</evidence>
<evidence type="ECO:0000256" key="12">
    <source>
        <dbReference type="PIRNR" id="PIRNR015601"/>
    </source>
</evidence>
<dbReference type="AlphaFoldDB" id="A0A6B0YRY2"/>
<dbReference type="PANTHER" id="PTHR30027:SF3">
    <property type="entry name" value="16S RRNA (URACIL(1498)-N(3))-METHYLTRANSFERASE"/>
    <property type="match status" value="1"/>
</dbReference>
<protein>
    <recommendedName>
        <fullName evidence="4 12">Ribosomal RNA small subunit methyltransferase E</fullName>
        <ecNumber evidence="3 12">2.1.1.193</ecNumber>
    </recommendedName>
</protein>
<dbReference type="InterPro" id="IPR029028">
    <property type="entry name" value="Alpha/beta_knot_MTases"/>
</dbReference>
<dbReference type="GO" id="GO:0070042">
    <property type="term" value="F:rRNA (uridine-N3-)-methyltransferase activity"/>
    <property type="evidence" value="ECO:0007669"/>
    <property type="project" value="TreeGrafter"/>
</dbReference>
<keyword evidence="9 12" id="KW-0949">S-adenosyl-L-methionine</keyword>
<dbReference type="EC" id="2.1.1.193" evidence="3 12"/>
<gene>
    <name evidence="14" type="ORF">F4Y42_03540</name>
</gene>
<dbReference type="CDD" id="cd18084">
    <property type="entry name" value="RsmE-like"/>
    <property type="match status" value="1"/>
</dbReference>
<evidence type="ECO:0000313" key="14">
    <source>
        <dbReference type="EMBL" id="MXY92502.1"/>
    </source>
</evidence>
<evidence type="ECO:0000256" key="9">
    <source>
        <dbReference type="ARBA" id="ARBA00022691"/>
    </source>
</evidence>
<dbReference type="Gene3D" id="3.40.1280.10">
    <property type="match status" value="1"/>
</dbReference>
<comment type="subcellular location">
    <subcellularLocation>
        <location evidence="1 12">Cytoplasm</location>
    </subcellularLocation>
</comment>
<dbReference type="EMBL" id="VXRG01000034">
    <property type="protein sequence ID" value="MXY92502.1"/>
    <property type="molecule type" value="Genomic_DNA"/>
</dbReference>
<keyword evidence="5 12" id="KW-0963">Cytoplasm</keyword>
<dbReference type="GO" id="GO:0070475">
    <property type="term" value="P:rRNA base methylation"/>
    <property type="evidence" value="ECO:0007669"/>
    <property type="project" value="TreeGrafter"/>
</dbReference>
<sequence>MPTEEGSEDGGKNRFFLTDVNAVPGRQVDLAPISHQLRSVLRLEPGSVITLLDGSGAAYPTRIDSLNAAEATGRVLAMQLVRSEPDLQLTLYQCVLKRERFEWVLQKGTELGVSRFVPVISSRTVVRPAARLLSKYERWNAIVREAAEQSRRGRLPAIEDPLPWREALEQGAGLRLMAWEEARAGGSGLLPEAAGARCISLLVGPEGGISLEEAAAATGRGWLPLSLGPRVLRAETAAVAAAAVVLHTAGELGCPP</sequence>
<reference evidence="14" key="1">
    <citation type="submission" date="2019-09" db="EMBL/GenBank/DDBJ databases">
        <title>Characterisation of the sponge microbiome using genome-centric metagenomics.</title>
        <authorList>
            <person name="Engelberts J.P."/>
            <person name="Robbins S.J."/>
            <person name="De Goeij J.M."/>
            <person name="Aranda M."/>
            <person name="Bell S.C."/>
            <person name="Webster N.S."/>
        </authorList>
    </citation>
    <scope>NUCLEOTIDE SEQUENCE</scope>
    <source>
        <strain evidence="14">SB0664_bin_27</strain>
    </source>
</reference>
<dbReference type="PIRSF" id="PIRSF015601">
    <property type="entry name" value="MTase_slr0722"/>
    <property type="match status" value="1"/>
</dbReference>
<dbReference type="GO" id="GO:0005737">
    <property type="term" value="C:cytoplasm"/>
    <property type="evidence" value="ECO:0007669"/>
    <property type="project" value="UniProtKB-SubCell"/>
</dbReference>
<evidence type="ECO:0000256" key="3">
    <source>
        <dbReference type="ARBA" id="ARBA00012328"/>
    </source>
</evidence>
<comment type="similarity">
    <text evidence="2 12">Belongs to the RNA methyltransferase RsmE family.</text>
</comment>